<feature type="transmembrane region" description="Helical" evidence="1">
    <location>
        <begin position="153"/>
        <end position="174"/>
    </location>
</feature>
<dbReference type="EMBL" id="QBKR01000003">
    <property type="protein sequence ID" value="PTX64436.1"/>
    <property type="molecule type" value="Genomic_DNA"/>
</dbReference>
<gene>
    <name evidence="2" type="ORF">C8P63_103222</name>
</gene>
<dbReference type="AlphaFoldDB" id="A0A2T6C834"/>
<evidence type="ECO:0000313" key="2">
    <source>
        <dbReference type="EMBL" id="PTX64436.1"/>
    </source>
</evidence>
<keyword evidence="1" id="KW-0812">Transmembrane</keyword>
<evidence type="ECO:0000313" key="3">
    <source>
        <dbReference type="Proteomes" id="UP000244240"/>
    </source>
</evidence>
<keyword evidence="3" id="KW-1185">Reference proteome</keyword>
<protein>
    <submittedName>
        <fullName evidence="2">Uncharacterized protein DUF624</fullName>
    </submittedName>
</protein>
<feature type="transmembrane region" description="Helical" evidence="1">
    <location>
        <begin position="27"/>
        <end position="50"/>
    </location>
</feature>
<keyword evidence="1" id="KW-1133">Transmembrane helix</keyword>
<sequence>MRGAARVFGKSLFDAYQNLSVTIGVSLIWMVGILPIVTAGPVTAGMFYTIHRKKTADAFHFDDFLQGIKRFYKPTIFLFLLSGLFWAPALIYFVLLTQAEPTLITRLLSGALLYLMLMGALVQGFCYPLMVIQNRTDVGGLLRDTFLLVGKRPFFSIAVLIGIGLMTAVCLWIPLLLVTVWAGAAGWMMYYSCLYLMPRDHPMLSNIDWHVDWRLVLKPWLQ</sequence>
<evidence type="ECO:0000256" key="1">
    <source>
        <dbReference type="SAM" id="Phobius"/>
    </source>
</evidence>
<name>A0A2T6C834_9BACL</name>
<comment type="caution">
    <text evidence="2">The sequence shown here is derived from an EMBL/GenBank/DDBJ whole genome shotgun (WGS) entry which is preliminary data.</text>
</comment>
<feature type="transmembrane region" description="Helical" evidence="1">
    <location>
        <begin position="180"/>
        <end position="197"/>
    </location>
</feature>
<keyword evidence="1" id="KW-0472">Membrane</keyword>
<proteinExistence type="predicted"/>
<feature type="transmembrane region" description="Helical" evidence="1">
    <location>
        <begin position="107"/>
        <end position="132"/>
    </location>
</feature>
<reference evidence="2 3" key="1">
    <citation type="submission" date="2018-04" db="EMBL/GenBank/DDBJ databases">
        <title>Genomic Encyclopedia of Archaeal and Bacterial Type Strains, Phase II (KMG-II): from individual species to whole genera.</title>
        <authorList>
            <person name="Goeker M."/>
        </authorList>
    </citation>
    <scope>NUCLEOTIDE SEQUENCE [LARGE SCALE GENOMIC DNA]</scope>
    <source>
        <strain evidence="2 3">DSM 45787</strain>
    </source>
</reference>
<dbReference type="Proteomes" id="UP000244240">
    <property type="component" value="Unassembled WGS sequence"/>
</dbReference>
<feature type="transmembrane region" description="Helical" evidence="1">
    <location>
        <begin position="71"/>
        <end position="95"/>
    </location>
</feature>
<organism evidence="2 3">
    <name type="scientific">Melghirimyces profundicolus</name>
    <dbReference type="NCBI Taxonomy" id="1242148"/>
    <lineage>
        <taxon>Bacteria</taxon>
        <taxon>Bacillati</taxon>
        <taxon>Bacillota</taxon>
        <taxon>Bacilli</taxon>
        <taxon>Bacillales</taxon>
        <taxon>Thermoactinomycetaceae</taxon>
        <taxon>Melghirimyces</taxon>
    </lineage>
</organism>
<accession>A0A2T6C834</accession>
<dbReference type="RefSeq" id="WP_108021983.1">
    <property type="nucleotide sequence ID" value="NZ_QBKR01000003.1"/>
</dbReference>
<dbReference type="OrthoDB" id="9814991at2"/>